<dbReference type="GO" id="GO:0005615">
    <property type="term" value="C:extracellular space"/>
    <property type="evidence" value="ECO:0007669"/>
    <property type="project" value="TreeGrafter"/>
</dbReference>
<evidence type="ECO:0000259" key="5">
    <source>
        <dbReference type="Pfam" id="PF00151"/>
    </source>
</evidence>
<dbReference type="SUPFAM" id="SSF53474">
    <property type="entry name" value="alpha/beta-Hydrolases"/>
    <property type="match status" value="1"/>
</dbReference>
<evidence type="ECO:0000256" key="3">
    <source>
        <dbReference type="ARBA" id="ARBA00022525"/>
    </source>
</evidence>
<evidence type="ECO:0000256" key="1">
    <source>
        <dbReference type="ARBA" id="ARBA00004613"/>
    </source>
</evidence>
<name>A0A4C1TF79_EUMVA</name>
<feature type="domain" description="Lipase" evidence="5">
    <location>
        <begin position="94"/>
        <end position="335"/>
    </location>
</feature>
<dbReference type="EMBL" id="BGZK01000055">
    <property type="protein sequence ID" value="GBP13179.1"/>
    <property type="molecule type" value="Genomic_DNA"/>
</dbReference>
<sequence length="348" mass="37845">MTLSQNFISDLDFSTLALHSEPVMTSGADLFHIVFQKRICAGSAIPVIPGDNSHYVEGESRYIWMPDGDGVPHLVDLHEPADEKLLNDPTRNGANNAYWLFTRSNQNNAQILVHGDANSVWNSHYWAGRPLKVIVHGWNSNGNSAINPLITSAFLETADVNVIVLDWRGIANSGYWTAVRGVPNVGEHLGDFLTWLVNLTGSNWNNIHLIGFSLGAHVVGNAGRRTGSRPTRITGLDPAGPEWGGNANALKSNDGAYVECIHTCGGRLGINDPICAANFYPNGGRHRQPGCGLLSYTCSHSRAYEYFAASVRFDHLVGRQCTNQSQANNNNCSGAAFNMGNSILYKRG</sequence>
<dbReference type="InterPro" id="IPR029058">
    <property type="entry name" value="AB_hydrolase_fold"/>
</dbReference>
<dbReference type="GO" id="GO:0017171">
    <property type="term" value="F:serine hydrolase activity"/>
    <property type="evidence" value="ECO:0007669"/>
    <property type="project" value="TreeGrafter"/>
</dbReference>
<evidence type="ECO:0000256" key="4">
    <source>
        <dbReference type="RuleBase" id="RU004262"/>
    </source>
</evidence>
<dbReference type="PANTHER" id="PTHR11610">
    <property type="entry name" value="LIPASE"/>
    <property type="match status" value="1"/>
</dbReference>
<dbReference type="CDD" id="cd00707">
    <property type="entry name" value="Pancreat_lipase_like"/>
    <property type="match status" value="1"/>
</dbReference>
<dbReference type="GO" id="GO:0016042">
    <property type="term" value="P:lipid catabolic process"/>
    <property type="evidence" value="ECO:0007669"/>
    <property type="project" value="TreeGrafter"/>
</dbReference>
<dbReference type="InterPro" id="IPR013818">
    <property type="entry name" value="Lipase"/>
</dbReference>
<protein>
    <submittedName>
        <fullName evidence="6">Pancreatic triacylglycerol lipase</fullName>
    </submittedName>
</protein>
<accession>A0A4C1TF79</accession>
<dbReference type="InterPro" id="IPR000734">
    <property type="entry name" value="TAG_lipase"/>
</dbReference>
<dbReference type="Pfam" id="PF00151">
    <property type="entry name" value="Lipase"/>
    <property type="match status" value="1"/>
</dbReference>
<dbReference type="GO" id="GO:0016298">
    <property type="term" value="F:lipase activity"/>
    <property type="evidence" value="ECO:0007669"/>
    <property type="project" value="InterPro"/>
</dbReference>
<gene>
    <name evidence="6" type="primary">PNLIP</name>
    <name evidence="6" type="ORF">EVAR_93135_1</name>
</gene>
<comment type="caution">
    <text evidence="6">The sequence shown here is derived from an EMBL/GenBank/DDBJ whole genome shotgun (WGS) entry which is preliminary data.</text>
</comment>
<evidence type="ECO:0000313" key="7">
    <source>
        <dbReference type="Proteomes" id="UP000299102"/>
    </source>
</evidence>
<evidence type="ECO:0000256" key="2">
    <source>
        <dbReference type="ARBA" id="ARBA00010701"/>
    </source>
</evidence>
<keyword evidence="3" id="KW-0964">Secreted</keyword>
<organism evidence="6 7">
    <name type="scientific">Eumeta variegata</name>
    <name type="common">Bagworm moth</name>
    <name type="synonym">Eumeta japonica</name>
    <dbReference type="NCBI Taxonomy" id="151549"/>
    <lineage>
        <taxon>Eukaryota</taxon>
        <taxon>Metazoa</taxon>
        <taxon>Ecdysozoa</taxon>
        <taxon>Arthropoda</taxon>
        <taxon>Hexapoda</taxon>
        <taxon>Insecta</taxon>
        <taxon>Pterygota</taxon>
        <taxon>Neoptera</taxon>
        <taxon>Endopterygota</taxon>
        <taxon>Lepidoptera</taxon>
        <taxon>Glossata</taxon>
        <taxon>Ditrysia</taxon>
        <taxon>Tineoidea</taxon>
        <taxon>Psychidae</taxon>
        <taxon>Oiketicinae</taxon>
        <taxon>Eumeta</taxon>
    </lineage>
</organism>
<proteinExistence type="inferred from homology"/>
<dbReference type="STRING" id="151549.A0A4C1TF79"/>
<dbReference type="OrthoDB" id="199913at2759"/>
<dbReference type="InterPro" id="IPR033906">
    <property type="entry name" value="Lipase_N"/>
</dbReference>
<dbReference type="PANTHER" id="PTHR11610:SF104">
    <property type="entry name" value="AGAP010328-PA"/>
    <property type="match status" value="1"/>
</dbReference>
<dbReference type="AlphaFoldDB" id="A0A4C1TF79"/>
<reference evidence="6 7" key="1">
    <citation type="journal article" date="2019" name="Commun. Biol.">
        <title>The bagworm genome reveals a unique fibroin gene that provides high tensile strength.</title>
        <authorList>
            <person name="Kono N."/>
            <person name="Nakamura H."/>
            <person name="Ohtoshi R."/>
            <person name="Tomita M."/>
            <person name="Numata K."/>
            <person name="Arakawa K."/>
        </authorList>
    </citation>
    <scope>NUCLEOTIDE SEQUENCE [LARGE SCALE GENOMIC DNA]</scope>
</reference>
<dbReference type="Proteomes" id="UP000299102">
    <property type="component" value="Unassembled WGS sequence"/>
</dbReference>
<keyword evidence="7" id="KW-1185">Reference proteome</keyword>
<comment type="similarity">
    <text evidence="2 4">Belongs to the AB hydrolase superfamily. Lipase family.</text>
</comment>
<dbReference type="Gene3D" id="3.40.50.1820">
    <property type="entry name" value="alpha/beta hydrolase"/>
    <property type="match status" value="1"/>
</dbReference>
<evidence type="ECO:0000313" key="6">
    <source>
        <dbReference type="EMBL" id="GBP13179.1"/>
    </source>
</evidence>
<comment type="subcellular location">
    <subcellularLocation>
        <location evidence="1">Secreted</location>
    </subcellularLocation>
</comment>
<dbReference type="PRINTS" id="PR00821">
    <property type="entry name" value="TAGLIPASE"/>
</dbReference>